<reference evidence="4" key="2">
    <citation type="journal article" date="2010" name="Stand. Genomic Sci.">
        <title>Complete genome sequence of Thermaerobacter marianensis type strain (7p75aT).</title>
        <authorList>
            <person name="Han C."/>
            <person name="Gu W."/>
            <person name="Zhang X."/>
            <person name="Lapidus A."/>
            <person name="Nolan M."/>
            <person name="Copeland A."/>
            <person name="Lucas S."/>
            <person name="Glavina Del Rio T."/>
            <person name="Tice H."/>
            <person name="Cheng J."/>
            <person name="Tapia R."/>
            <person name="Goodwin L."/>
            <person name="Pitluck S."/>
            <person name="Pagani I."/>
            <person name="Ivanova N."/>
            <person name="Mavromatis K."/>
            <person name="Mikhailova N."/>
            <person name="Pati A."/>
            <person name="Chen A."/>
            <person name="Palaniappan K."/>
            <person name="Land M."/>
            <person name="Hauser L."/>
            <person name="Chang Y."/>
            <person name="Jeffries C."/>
            <person name="Schneider S."/>
            <person name="Rohde M."/>
            <person name="Goker M."/>
            <person name="Pukall R."/>
            <person name="Woyke T."/>
            <person name="Bristow J."/>
            <person name="Eisen J."/>
            <person name="Markowitz V."/>
            <person name="Hugenholtz P."/>
            <person name="Kyrpides N."/>
            <person name="Klenk H."/>
            <person name="Detter J."/>
        </authorList>
    </citation>
    <scope>NUCLEOTIDE SEQUENCE [LARGE SCALE GENOMIC DNA]</scope>
    <source>
        <strain evidence="4">ATCC 700841 / DSM 12885 / JCM 10246 / 7p75a</strain>
    </source>
</reference>
<keyword evidence="2" id="KW-0472">Membrane</keyword>
<accession>E6SIQ9</accession>
<evidence type="ECO:0000256" key="1">
    <source>
        <dbReference type="SAM" id="MobiDB-lite"/>
    </source>
</evidence>
<feature type="compositionally biased region" description="Gly residues" evidence="1">
    <location>
        <begin position="445"/>
        <end position="469"/>
    </location>
</feature>
<feature type="transmembrane region" description="Helical" evidence="2">
    <location>
        <begin position="120"/>
        <end position="138"/>
    </location>
</feature>
<protein>
    <submittedName>
        <fullName evidence="3">Uncharacterized protein</fullName>
    </submittedName>
</protein>
<feature type="compositionally biased region" description="Basic and acidic residues" evidence="1">
    <location>
        <begin position="261"/>
        <end position="274"/>
    </location>
</feature>
<feature type="region of interest" description="Disordered" evidence="1">
    <location>
        <begin position="498"/>
        <end position="573"/>
    </location>
</feature>
<evidence type="ECO:0000313" key="4">
    <source>
        <dbReference type="Proteomes" id="UP000008915"/>
    </source>
</evidence>
<evidence type="ECO:0000313" key="3">
    <source>
        <dbReference type="EMBL" id="ADU52003.1"/>
    </source>
</evidence>
<feature type="compositionally biased region" description="Low complexity" evidence="1">
    <location>
        <begin position="537"/>
        <end position="552"/>
    </location>
</feature>
<gene>
    <name evidence="3" type="ordered locus">Tmar_1918</name>
</gene>
<feature type="compositionally biased region" description="Low complexity" evidence="1">
    <location>
        <begin position="322"/>
        <end position="335"/>
    </location>
</feature>
<evidence type="ECO:0000256" key="2">
    <source>
        <dbReference type="SAM" id="Phobius"/>
    </source>
</evidence>
<keyword evidence="4" id="KW-1185">Reference proteome</keyword>
<dbReference type="AlphaFoldDB" id="E6SIQ9"/>
<reference evidence="3 4" key="1">
    <citation type="journal article" date="2010" name="Stand. Genomic Sci.">
        <title>Complete genome sequence of Thermaerobacter marianensis type strain (7p75a).</title>
        <authorList>
            <person name="Han C."/>
            <person name="Gu W."/>
            <person name="Zhang X."/>
            <person name="Lapidus A."/>
            <person name="Nolan M."/>
            <person name="Copeland A."/>
            <person name="Lucas S."/>
            <person name="Del Rio T.G."/>
            <person name="Tice H."/>
            <person name="Cheng J.F."/>
            <person name="Tapia R."/>
            <person name="Goodwin L."/>
            <person name="Pitluck S."/>
            <person name="Pagani I."/>
            <person name="Ivanova N."/>
            <person name="Mavromatis K."/>
            <person name="Mikhailova N."/>
            <person name="Pati A."/>
            <person name="Chen A."/>
            <person name="Palaniappan K."/>
            <person name="Land M."/>
            <person name="Hauser L."/>
            <person name="Chang Y.J."/>
            <person name="Jeffries C.D."/>
            <person name="Schneider S."/>
            <person name="Rohde M."/>
            <person name="Goker M."/>
            <person name="Pukall R."/>
            <person name="Woyke T."/>
            <person name="Bristow J."/>
            <person name="Eisen J.A."/>
            <person name="Markowitz V."/>
            <person name="Hugenholtz P."/>
            <person name="Kyrpides N.C."/>
            <person name="Klenk H.P."/>
            <person name="Detter J.C."/>
        </authorList>
    </citation>
    <scope>NUCLEOTIDE SEQUENCE [LARGE SCALE GENOMIC DNA]</scope>
    <source>
        <strain evidence="4">ATCC 700841 / DSM 12885 / JCM 10246 / 7p75a</strain>
    </source>
</reference>
<dbReference type="KEGG" id="tmr:Tmar_1918"/>
<proteinExistence type="predicted"/>
<feature type="compositionally biased region" description="Gly residues" evidence="1">
    <location>
        <begin position="498"/>
        <end position="536"/>
    </location>
</feature>
<organism evidence="3 4">
    <name type="scientific">Thermaerobacter marianensis (strain ATCC 700841 / DSM 12885 / JCM 10246 / 7p75a)</name>
    <dbReference type="NCBI Taxonomy" id="644966"/>
    <lineage>
        <taxon>Bacteria</taxon>
        <taxon>Bacillati</taxon>
        <taxon>Bacillota</taxon>
        <taxon>Clostridia</taxon>
        <taxon>Eubacteriales</taxon>
        <taxon>Clostridiales Family XVII. Incertae Sedis</taxon>
        <taxon>Thermaerobacter</taxon>
    </lineage>
</organism>
<feature type="region of interest" description="Disordered" evidence="1">
    <location>
        <begin position="1"/>
        <end position="65"/>
    </location>
</feature>
<feature type="region of interest" description="Disordered" evidence="1">
    <location>
        <begin position="377"/>
        <end position="409"/>
    </location>
</feature>
<feature type="compositionally biased region" description="Low complexity" evidence="1">
    <location>
        <begin position="384"/>
        <end position="394"/>
    </location>
</feature>
<keyword evidence="2" id="KW-0812">Transmembrane</keyword>
<feature type="transmembrane region" description="Helical" evidence="2">
    <location>
        <begin position="202"/>
        <end position="222"/>
    </location>
</feature>
<dbReference type="Proteomes" id="UP000008915">
    <property type="component" value="Chromosome"/>
</dbReference>
<sequence>MPMHRRGSNRPGTGRSRTHPPRTNAGATHPDGMEAEHPGAPRRGPQQPGGDGGASGTSPPVTKEGVPTVEDVFRALKPWRARLLGQHLLTCGLVGLALAACLALPPLLADRWLVDPGGRGTALVLAAAAVVLAAVQGWRSAPNWADAARAADAAAGLKEQAVTALQPEPGARRAFVTLQRRRALEALAAADPRAWPLAPRRWRPWAAVLLAALLVDVTLWLAPHPLAPVRAQRARWRAELALIQDQVRQMQQVVHSVRTGAPEEPRPGSSRVDDPQAGAGPPRPGAREPTPRPGTEPSREPAQPGSSGAGRSPATGAGPDSGTPATATARDAAGAPAGGGAPAGAGPRGGDSTPAPVADAVAALDQALANLARRLEEAQADPTAATLARVAEAAQRVQDAARAGAGTSQTVVSPELAAHLARLAAQLEQLAREASSSELARRAGAGVGGSPGSVPGGGSRSGRGDGGAPGAASEGSSPGGASGAGAGALAGAGWGTGAGTGAGTGSGGGGRGSGGRGSGAGGLGTGSGGSSWGTGTAGSALAGGLDARLAGGQPQWLPGARTPGSLTLPGWGSESIAVRPGQVSPARQLQGQWAAQAALDLGSGDLGTLPPQLRWLVQAYFGGQGAPPASANP</sequence>
<feature type="transmembrane region" description="Helical" evidence="2">
    <location>
        <begin position="87"/>
        <end position="108"/>
    </location>
</feature>
<feature type="region of interest" description="Disordered" evidence="1">
    <location>
        <begin position="441"/>
        <end position="484"/>
    </location>
</feature>
<dbReference type="HOGENOM" id="CLU_403285_0_0_9"/>
<keyword evidence="2" id="KW-1133">Transmembrane helix</keyword>
<feature type="region of interest" description="Disordered" evidence="1">
    <location>
        <begin position="253"/>
        <end position="356"/>
    </location>
</feature>
<dbReference type="EMBL" id="CP002344">
    <property type="protein sequence ID" value="ADU52003.1"/>
    <property type="molecule type" value="Genomic_DNA"/>
</dbReference>
<feature type="compositionally biased region" description="Gly residues" evidence="1">
    <location>
        <begin position="336"/>
        <end position="349"/>
    </location>
</feature>
<dbReference type="STRING" id="644966.Tmar_1918"/>
<name>E6SIQ9_THEM7</name>